<dbReference type="AlphaFoldDB" id="A0A914XZA0"/>
<evidence type="ECO:0000313" key="1">
    <source>
        <dbReference type="Proteomes" id="UP000887577"/>
    </source>
</evidence>
<accession>A0A914XZA0</accession>
<organism evidence="1 2">
    <name type="scientific">Panagrolaimus superbus</name>
    <dbReference type="NCBI Taxonomy" id="310955"/>
    <lineage>
        <taxon>Eukaryota</taxon>
        <taxon>Metazoa</taxon>
        <taxon>Ecdysozoa</taxon>
        <taxon>Nematoda</taxon>
        <taxon>Chromadorea</taxon>
        <taxon>Rhabditida</taxon>
        <taxon>Tylenchina</taxon>
        <taxon>Panagrolaimomorpha</taxon>
        <taxon>Panagrolaimoidea</taxon>
        <taxon>Panagrolaimidae</taxon>
        <taxon>Panagrolaimus</taxon>
    </lineage>
</organism>
<reference evidence="2" key="1">
    <citation type="submission" date="2022-11" db="UniProtKB">
        <authorList>
            <consortium name="WormBaseParasite"/>
        </authorList>
    </citation>
    <scope>IDENTIFICATION</scope>
</reference>
<sequence>MDRPIVVNSVLCFIHNFRSHPLLDALIQSYFSKSLFDTAQNTLIEILLDQTKEFEDDELHDFSLIELFDKVVSTLKPSPLFVAADLTTLPMVLISDKNQSKSVIDEIHQLRFYIQSTLENQTKK</sequence>
<name>A0A914XZA0_9BILA</name>
<protein>
    <submittedName>
        <fullName evidence="2">Uncharacterized protein</fullName>
    </submittedName>
</protein>
<evidence type="ECO:0000313" key="2">
    <source>
        <dbReference type="WBParaSite" id="PSU_v2.g10994.t1"/>
    </source>
</evidence>
<proteinExistence type="predicted"/>
<dbReference type="Proteomes" id="UP000887577">
    <property type="component" value="Unplaced"/>
</dbReference>
<keyword evidence="1" id="KW-1185">Reference proteome</keyword>
<dbReference type="WBParaSite" id="PSU_v2.g10994.t1">
    <property type="protein sequence ID" value="PSU_v2.g10994.t1"/>
    <property type="gene ID" value="PSU_v2.g10994"/>
</dbReference>